<sequence length="115" mass="13293">IKTSDTYMKFSWLTVNEKSMDKEHICIIKHEKNKGGVDQEILFPSLPYTTATATLDPRCICNLYTTNHDSLQQLQLTNTSAYYTYLLLLLISTLYFSIITCCLFRRTVCSSEKTF</sequence>
<keyword evidence="9" id="KW-1185">Reference proteome</keyword>
<protein>
    <recommendedName>
        <fullName evidence="10">Immunoglobulin C1-set domain-containing protein</fullName>
    </recommendedName>
</protein>
<evidence type="ECO:0000256" key="3">
    <source>
        <dbReference type="ARBA" id="ARBA00022989"/>
    </source>
</evidence>
<evidence type="ECO:0000256" key="4">
    <source>
        <dbReference type="ARBA" id="ARBA00023136"/>
    </source>
</evidence>
<dbReference type="Ensembl" id="ENSCWAT00000012024.1">
    <property type="protein sequence ID" value="ENSCWAP00000011034.1"/>
    <property type="gene ID" value="ENSCWAG00000008638.1"/>
</dbReference>
<dbReference type="PANTHER" id="PTHR19256">
    <property type="entry name" value="T-CELL RECEPTOR GAMMA CHAIN"/>
    <property type="match status" value="1"/>
</dbReference>
<keyword evidence="6" id="KW-0393">Immunoglobulin domain</keyword>
<dbReference type="AlphaFoldDB" id="A0A8C3W518"/>
<dbReference type="InterPro" id="IPR051117">
    <property type="entry name" value="TRG_var/const_region"/>
</dbReference>
<dbReference type="InterPro" id="IPR013783">
    <property type="entry name" value="Ig-like_fold"/>
</dbReference>
<evidence type="ECO:0008006" key="10">
    <source>
        <dbReference type="Google" id="ProtNLM"/>
    </source>
</evidence>
<evidence type="ECO:0000256" key="2">
    <source>
        <dbReference type="ARBA" id="ARBA00022692"/>
    </source>
</evidence>
<comment type="subcellular location">
    <subcellularLocation>
        <location evidence="1">Membrane</location>
    </subcellularLocation>
</comment>
<feature type="transmembrane region" description="Helical" evidence="7">
    <location>
        <begin position="82"/>
        <end position="104"/>
    </location>
</feature>
<organism evidence="8 9">
    <name type="scientific">Catagonus wagneri</name>
    <name type="common">Chacoan peccary</name>
    <dbReference type="NCBI Taxonomy" id="51154"/>
    <lineage>
        <taxon>Eukaryota</taxon>
        <taxon>Metazoa</taxon>
        <taxon>Chordata</taxon>
        <taxon>Craniata</taxon>
        <taxon>Vertebrata</taxon>
        <taxon>Euteleostomi</taxon>
        <taxon>Mammalia</taxon>
        <taxon>Eutheria</taxon>
        <taxon>Laurasiatheria</taxon>
        <taxon>Artiodactyla</taxon>
        <taxon>Suina</taxon>
        <taxon>Tayassuidae</taxon>
        <taxon>Catagonus</taxon>
    </lineage>
</organism>
<evidence type="ECO:0000313" key="8">
    <source>
        <dbReference type="Ensembl" id="ENSCWAP00000011034.1"/>
    </source>
</evidence>
<keyword evidence="3 7" id="KW-1133">Transmembrane helix</keyword>
<accession>A0A8C3W518</accession>
<evidence type="ECO:0000313" key="9">
    <source>
        <dbReference type="Proteomes" id="UP000694540"/>
    </source>
</evidence>
<keyword evidence="5" id="KW-0675">Receptor</keyword>
<reference evidence="8" key="2">
    <citation type="submission" date="2025-09" db="UniProtKB">
        <authorList>
            <consortium name="Ensembl"/>
        </authorList>
    </citation>
    <scope>IDENTIFICATION</scope>
</reference>
<dbReference type="Gene3D" id="2.60.40.10">
    <property type="entry name" value="Immunoglobulins"/>
    <property type="match status" value="1"/>
</dbReference>
<dbReference type="Proteomes" id="UP000694540">
    <property type="component" value="Unplaced"/>
</dbReference>
<dbReference type="GeneTree" id="ENSGT00940000153143"/>
<evidence type="ECO:0000256" key="5">
    <source>
        <dbReference type="ARBA" id="ARBA00023170"/>
    </source>
</evidence>
<proteinExistence type="predicted"/>
<keyword evidence="4 7" id="KW-0472">Membrane</keyword>
<evidence type="ECO:0000256" key="1">
    <source>
        <dbReference type="ARBA" id="ARBA00004370"/>
    </source>
</evidence>
<dbReference type="PANTHER" id="PTHR19256:SF65">
    <property type="entry name" value="T CELL RECEPTOR GAMMA CONSTANT 1-RELATED"/>
    <property type="match status" value="1"/>
</dbReference>
<keyword evidence="2 7" id="KW-0812">Transmembrane</keyword>
<evidence type="ECO:0000256" key="7">
    <source>
        <dbReference type="SAM" id="Phobius"/>
    </source>
</evidence>
<name>A0A8C3W518_9CETA</name>
<reference evidence="8" key="1">
    <citation type="submission" date="2025-08" db="UniProtKB">
        <authorList>
            <consortium name="Ensembl"/>
        </authorList>
    </citation>
    <scope>IDENTIFICATION</scope>
</reference>
<evidence type="ECO:0000256" key="6">
    <source>
        <dbReference type="ARBA" id="ARBA00023319"/>
    </source>
</evidence>
<dbReference type="GO" id="GO:0016020">
    <property type="term" value="C:membrane"/>
    <property type="evidence" value="ECO:0007669"/>
    <property type="project" value="UniProtKB-SubCell"/>
</dbReference>